<keyword evidence="6" id="KW-1185">Reference proteome</keyword>
<gene>
    <name evidence="5" type="ORF">HO133_000778</name>
</gene>
<evidence type="ECO:0000313" key="6">
    <source>
        <dbReference type="Proteomes" id="UP000593566"/>
    </source>
</evidence>
<dbReference type="InterPro" id="IPR000172">
    <property type="entry name" value="GMC_OxRdtase_N"/>
</dbReference>
<dbReference type="RefSeq" id="XP_037152076.1">
    <property type="nucleotide sequence ID" value="XM_037291714.1"/>
</dbReference>
<dbReference type="Gene3D" id="3.50.50.60">
    <property type="entry name" value="FAD/NAD(P)-binding domain"/>
    <property type="match status" value="2"/>
</dbReference>
<comment type="similarity">
    <text evidence="1">Belongs to the GMC oxidoreductase family.</text>
</comment>
<reference evidence="5 6" key="1">
    <citation type="journal article" date="2020" name="Genomics">
        <title>Complete, high-quality genomes from long-read metagenomic sequencing of two wolf lichen thalli reveals enigmatic genome architecture.</title>
        <authorList>
            <person name="McKenzie S.K."/>
            <person name="Walston R.F."/>
            <person name="Allen J.L."/>
        </authorList>
    </citation>
    <scope>NUCLEOTIDE SEQUENCE [LARGE SCALE GENOMIC DNA]</scope>
    <source>
        <strain evidence="5">WasteWater1</strain>
    </source>
</reference>
<accession>A0A8H6CG35</accession>
<dbReference type="Proteomes" id="UP000593566">
    <property type="component" value="Unassembled WGS sequence"/>
</dbReference>
<evidence type="ECO:0000256" key="2">
    <source>
        <dbReference type="ARBA" id="ARBA00023180"/>
    </source>
</evidence>
<dbReference type="GO" id="GO:0050660">
    <property type="term" value="F:flavin adenine dinucleotide binding"/>
    <property type="evidence" value="ECO:0007669"/>
    <property type="project" value="InterPro"/>
</dbReference>
<evidence type="ECO:0000256" key="1">
    <source>
        <dbReference type="ARBA" id="ARBA00010790"/>
    </source>
</evidence>
<dbReference type="Pfam" id="PF00732">
    <property type="entry name" value="GMC_oxred_N"/>
    <property type="match status" value="1"/>
</dbReference>
<feature type="domain" description="Glucose-methanol-choline oxidoreductase C-terminal" evidence="4">
    <location>
        <begin position="311"/>
        <end position="352"/>
    </location>
</feature>
<proteinExistence type="inferred from homology"/>
<dbReference type="GO" id="GO:0016614">
    <property type="term" value="F:oxidoreductase activity, acting on CH-OH group of donors"/>
    <property type="evidence" value="ECO:0007669"/>
    <property type="project" value="InterPro"/>
</dbReference>
<dbReference type="Gene3D" id="3.30.560.10">
    <property type="entry name" value="Glucose Oxidase, domain 3"/>
    <property type="match status" value="1"/>
</dbReference>
<dbReference type="GeneID" id="59329196"/>
<comment type="caution">
    <text evidence="5">The sequence shown here is derived from an EMBL/GenBank/DDBJ whole genome shotgun (WGS) entry which is preliminary data.</text>
</comment>
<protein>
    <recommendedName>
        <fullName evidence="7">Glucose-methanol-choline oxidoreductase N-terminal domain-containing protein</fullName>
    </recommendedName>
</protein>
<sequence length="352" mass="38361">MIWTNPEPVADVSLDLHIQVPQKFAARFETQYVLLRDLIFERTSAVKDDVLIHVRTKAMEGGTSDKFAIIEAGGFYEVDGGEASVIPDEAFVGINTDPNDIPSKIDWGFVTTPQPALGGRKLDYTRGKTLGGSSARKYLVTSNSFEYTLSARKEVILSAGGFQSPQLLMVSGIGPSDTLKQYNISLIANLSGFGQNMWDSLILGPSYRVNVVTDLLISQNSEYAAPIAAQYINNQSGPLTYAAGYAACEKLPYRSTFRASTNASLAFFPSDWPELGYLPVDTYTGYPSQPSTSMLNDSFNCETIFTAHVAPLSRGNVTIKSTDTSDLPIINSNWLSRPADAEFAVAGFKRAR</sequence>
<evidence type="ECO:0000259" key="3">
    <source>
        <dbReference type="Pfam" id="PF00732"/>
    </source>
</evidence>
<evidence type="ECO:0000259" key="4">
    <source>
        <dbReference type="Pfam" id="PF05199"/>
    </source>
</evidence>
<dbReference type="AlphaFoldDB" id="A0A8H6CG35"/>
<dbReference type="InterPro" id="IPR007867">
    <property type="entry name" value="GMC_OxRtase_C"/>
</dbReference>
<dbReference type="SUPFAM" id="SSF51905">
    <property type="entry name" value="FAD/NAD(P)-binding domain"/>
    <property type="match status" value="1"/>
</dbReference>
<dbReference type="InterPro" id="IPR012132">
    <property type="entry name" value="GMC_OxRdtase"/>
</dbReference>
<dbReference type="GO" id="GO:0044550">
    <property type="term" value="P:secondary metabolite biosynthetic process"/>
    <property type="evidence" value="ECO:0007669"/>
    <property type="project" value="TreeGrafter"/>
</dbReference>
<feature type="domain" description="Glucose-methanol-choline oxidoreductase N-terminal" evidence="3">
    <location>
        <begin position="148"/>
        <end position="196"/>
    </location>
</feature>
<name>A0A8H6CG35_9LECA</name>
<dbReference type="EMBL" id="JACCJB010000011">
    <property type="protein sequence ID" value="KAF6222730.1"/>
    <property type="molecule type" value="Genomic_DNA"/>
</dbReference>
<dbReference type="PANTHER" id="PTHR11552:SF138">
    <property type="entry name" value="DEHYDROGENASE PKFF-RELATED"/>
    <property type="match status" value="1"/>
</dbReference>
<evidence type="ECO:0008006" key="7">
    <source>
        <dbReference type="Google" id="ProtNLM"/>
    </source>
</evidence>
<dbReference type="SUPFAM" id="SSF54373">
    <property type="entry name" value="FAD-linked reductases, C-terminal domain"/>
    <property type="match status" value="1"/>
</dbReference>
<dbReference type="InterPro" id="IPR036188">
    <property type="entry name" value="FAD/NAD-bd_sf"/>
</dbReference>
<organism evidence="5 6">
    <name type="scientific">Letharia lupina</name>
    <dbReference type="NCBI Taxonomy" id="560253"/>
    <lineage>
        <taxon>Eukaryota</taxon>
        <taxon>Fungi</taxon>
        <taxon>Dikarya</taxon>
        <taxon>Ascomycota</taxon>
        <taxon>Pezizomycotina</taxon>
        <taxon>Lecanoromycetes</taxon>
        <taxon>OSLEUM clade</taxon>
        <taxon>Lecanoromycetidae</taxon>
        <taxon>Lecanorales</taxon>
        <taxon>Lecanorineae</taxon>
        <taxon>Parmeliaceae</taxon>
        <taxon>Letharia</taxon>
    </lineage>
</organism>
<keyword evidence="2" id="KW-0325">Glycoprotein</keyword>
<evidence type="ECO:0000313" key="5">
    <source>
        <dbReference type="EMBL" id="KAF6222730.1"/>
    </source>
</evidence>
<dbReference type="PANTHER" id="PTHR11552">
    <property type="entry name" value="GLUCOSE-METHANOL-CHOLINE GMC OXIDOREDUCTASE"/>
    <property type="match status" value="1"/>
</dbReference>
<dbReference type="Pfam" id="PF05199">
    <property type="entry name" value="GMC_oxred_C"/>
    <property type="match status" value="1"/>
</dbReference>